<protein>
    <recommendedName>
        <fullName evidence="1">Apple domain-containing protein</fullName>
    </recommendedName>
</protein>
<sequence>MLVRALESNWAVLFEEIGLWMPTEVIYKEHDDKPEGEEEFDDGIIPGRPVPPECHAEIHTDYDGAAVRWGLTHHKDSAADCCQACFDQANHAKPGEKKCNIWVYCPSETGCFSPDIYEHKNGECWLKYVQLEMGSGEENPPWSVFDRVKNIPSMPETLMAEINAAITALECARATTLLDSPSSSLPKNTRSAANKKPHYDARMADEAYKAGCAALAAGKLDEALHSLNLALSKCPPDKTSAVAKLQSLISLTSQQLKKPLN</sequence>
<evidence type="ECO:0000313" key="2">
    <source>
        <dbReference type="EMBL" id="CAN80094.1"/>
    </source>
</evidence>
<dbReference type="Gene3D" id="3.50.4.10">
    <property type="entry name" value="Hepatocyte Growth Factor"/>
    <property type="match status" value="1"/>
</dbReference>
<reference evidence="2" key="1">
    <citation type="journal article" date="2007" name="PLoS ONE">
        <title>The first genome sequence of an elite grapevine cultivar (Pinot noir Vitis vinifera L.): coping with a highly heterozygous genome.</title>
        <authorList>
            <person name="Velasco R."/>
            <person name="Zharkikh A."/>
            <person name="Troggio M."/>
            <person name="Cartwright D.A."/>
            <person name="Cestaro A."/>
            <person name="Pruss D."/>
            <person name="Pindo M."/>
            <person name="FitzGerald L.M."/>
            <person name="Vezzulli S."/>
            <person name="Reid J."/>
            <person name="Malacarne G."/>
            <person name="Iliev D."/>
            <person name="Coppola G."/>
            <person name="Wardell B."/>
            <person name="Micheletti D."/>
            <person name="Macalma T."/>
            <person name="Facci M."/>
            <person name="Mitchell J.T."/>
            <person name="Perazzolli M."/>
            <person name="Eldredge G."/>
            <person name="Gatto P."/>
            <person name="Oyzerski R."/>
            <person name="Moretto M."/>
            <person name="Gutin N."/>
            <person name="Stefanini M."/>
            <person name="Chen Y."/>
            <person name="Segala C."/>
            <person name="Davenport C."/>
            <person name="Dematte L."/>
            <person name="Mraz A."/>
            <person name="Battilana J."/>
            <person name="Stormo K."/>
            <person name="Costa F."/>
            <person name="Tao Q."/>
            <person name="Si-Ammour A."/>
            <person name="Harkins T."/>
            <person name="Lackey A."/>
            <person name="Perbost C."/>
            <person name="Taillon B."/>
            <person name="Stella A."/>
            <person name="Solovyev V."/>
            <person name="Fawcett J.A."/>
            <person name="Sterck L."/>
            <person name="Vandepoele K."/>
            <person name="Grando S.M."/>
            <person name="Toppo S."/>
            <person name="Moser C."/>
            <person name="Lanchbury J."/>
            <person name="Bogden R."/>
            <person name="Skolnick M."/>
            <person name="Sgaramella V."/>
            <person name="Bhatnagar S.K."/>
            <person name="Fontana P."/>
            <person name="Gutin A."/>
            <person name="Van de Peer Y."/>
            <person name="Salamini F."/>
            <person name="Viola R."/>
        </authorList>
    </citation>
    <scope>NUCLEOTIDE SEQUENCE</scope>
</reference>
<feature type="domain" description="Apple" evidence="1">
    <location>
        <begin position="60"/>
        <end position="127"/>
    </location>
</feature>
<dbReference type="Pfam" id="PF14295">
    <property type="entry name" value="PAN_4"/>
    <property type="match status" value="1"/>
</dbReference>
<dbReference type="PANTHER" id="PTHR33344">
    <property type="entry name" value="OS02G0761600 PROTEIN"/>
    <property type="match status" value="1"/>
</dbReference>
<dbReference type="InterPro" id="IPR003609">
    <property type="entry name" value="Pan_app"/>
</dbReference>
<dbReference type="EMBL" id="AM427207">
    <property type="protein sequence ID" value="CAN80094.1"/>
    <property type="molecule type" value="Genomic_DNA"/>
</dbReference>
<dbReference type="PANTHER" id="PTHR33344:SF1">
    <property type="entry name" value="OS06G0214100 PROTEIN"/>
    <property type="match status" value="1"/>
</dbReference>
<organism evidence="2">
    <name type="scientific">Vitis vinifera</name>
    <name type="common">Grape</name>
    <dbReference type="NCBI Taxonomy" id="29760"/>
    <lineage>
        <taxon>Eukaryota</taxon>
        <taxon>Viridiplantae</taxon>
        <taxon>Streptophyta</taxon>
        <taxon>Embryophyta</taxon>
        <taxon>Tracheophyta</taxon>
        <taxon>Spermatophyta</taxon>
        <taxon>Magnoliopsida</taxon>
        <taxon>eudicotyledons</taxon>
        <taxon>Gunneridae</taxon>
        <taxon>Pentapetalae</taxon>
        <taxon>rosids</taxon>
        <taxon>Vitales</taxon>
        <taxon>Vitaceae</taxon>
        <taxon>Viteae</taxon>
        <taxon>Vitis</taxon>
    </lineage>
</organism>
<name>A5AI06_VITVI</name>
<evidence type="ECO:0000259" key="1">
    <source>
        <dbReference type="Pfam" id="PF14295"/>
    </source>
</evidence>
<dbReference type="ExpressionAtlas" id="A5AI06">
    <property type="expression patterns" value="baseline and differential"/>
</dbReference>
<proteinExistence type="predicted"/>
<dbReference type="OrthoDB" id="1910345at2759"/>
<accession>A5AI06</accession>
<gene>
    <name evidence="2" type="ORF">VITISV_010722</name>
</gene>
<dbReference type="AlphaFoldDB" id="A5AI06"/>